<reference evidence="1" key="1">
    <citation type="journal article" date="2021" name="Microorganisms">
        <title>The Ever-Expanding Pseudomonas Genus: Description of 43 New Species and Partition of the Pseudomonas putida Group.</title>
        <authorList>
            <person name="Girard L."/>
            <person name="Lood C."/>
            <person name="Hofte M."/>
            <person name="Vandamme P."/>
            <person name="Rokni-Zadeh H."/>
            <person name="van Noort V."/>
            <person name="Lavigne R."/>
            <person name="De Mot R."/>
        </authorList>
    </citation>
    <scope>NUCLEOTIDE SEQUENCE</scope>
    <source>
        <strain evidence="1">COW40</strain>
    </source>
</reference>
<dbReference type="EMBL" id="CP077076">
    <property type="protein sequence ID" value="QXH52238.1"/>
    <property type="molecule type" value="Genomic_DNA"/>
</dbReference>
<evidence type="ECO:0000313" key="2">
    <source>
        <dbReference type="Proteomes" id="UP001046350"/>
    </source>
</evidence>
<sequence length="196" mass="22339">MSFVRRRGIKAAFILVVPLIYLAVNYAVKPMISVFKKDFGNGVVIYADEYVNTGRWVFDCRYSRLISRQPLPAPIAELQRADKLTIGSMYNLPPSDVVLAKQAIRAITAKSQWYKNLRYLYSVLDEYSNVAAHAFDLLVHHDGRQWAFHVWQDIQPNGTSGFTIFAELYAPENYIDYTKALEAAARSCPTPQRKSP</sequence>
<gene>
    <name evidence="1" type="ORF">KSS94_03615</name>
</gene>
<name>A0ABX8N7C2_9PSED</name>
<dbReference type="RefSeq" id="WP_217841696.1">
    <property type="nucleotide sequence ID" value="NZ_CP077076.1"/>
</dbReference>
<keyword evidence="2" id="KW-1185">Reference proteome</keyword>
<accession>A0ABX8N7C2</accession>
<evidence type="ECO:0000313" key="1">
    <source>
        <dbReference type="EMBL" id="QXH52238.1"/>
    </source>
</evidence>
<proteinExistence type="predicted"/>
<organism evidence="1 2">
    <name type="scientific">Pseudomonas fakonensis</name>
    <dbReference type="NCBI Taxonomy" id="2842355"/>
    <lineage>
        <taxon>Bacteria</taxon>
        <taxon>Pseudomonadati</taxon>
        <taxon>Pseudomonadota</taxon>
        <taxon>Gammaproteobacteria</taxon>
        <taxon>Pseudomonadales</taxon>
        <taxon>Pseudomonadaceae</taxon>
        <taxon>Pseudomonas</taxon>
    </lineage>
</organism>
<dbReference type="Proteomes" id="UP001046350">
    <property type="component" value="Chromosome"/>
</dbReference>
<protein>
    <submittedName>
        <fullName evidence="1">Uncharacterized protein</fullName>
    </submittedName>
</protein>